<comment type="caution">
    <text evidence="1">The sequence shown here is derived from an EMBL/GenBank/DDBJ whole genome shotgun (WGS) entry which is preliminary data.</text>
</comment>
<proteinExistence type="predicted"/>
<keyword evidence="2" id="KW-1185">Reference proteome</keyword>
<evidence type="ECO:0000313" key="2">
    <source>
        <dbReference type="Proteomes" id="UP000292564"/>
    </source>
</evidence>
<protein>
    <submittedName>
        <fullName evidence="1">Uncharacterized protein</fullName>
    </submittedName>
</protein>
<dbReference type="Proteomes" id="UP000292564">
    <property type="component" value="Unassembled WGS sequence"/>
</dbReference>
<reference evidence="1 2" key="1">
    <citation type="submission" date="2019-02" db="EMBL/GenBank/DDBJ databases">
        <title>Sequencing the genomes of 1000 actinobacteria strains.</title>
        <authorList>
            <person name="Klenk H.-P."/>
        </authorList>
    </citation>
    <scope>NUCLEOTIDE SEQUENCE [LARGE SCALE GENOMIC DNA]</scope>
    <source>
        <strain evidence="1 2">DSM 45162</strain>
    </source>
</reference>
<accession>A0A4Q7ZDE3</accession>
<organism evidence="1 2">
    <name type="scientific">Krasilnikovia cinnamomea</name>
    <dbReference type="NCBI Taxonomy" id="349313"/>
    <lineage>
        <taxon>Bacteria</taxon>
        <taxon>Bacillati</taxon>
        <taxon>Actinomycetota</taxon>
        <taxon>Actinomycetes</taxon>
        <taxon>Micromonosporales</taxon>
        <taxon>Micromonosporaceae</taxon>
        <taxon>Krasilnikovia</taxon>
    </lineage>
</organism>
<dbReference type="EMBL" id="SHKY01000001">
    <property type="protein sequence ID" value="RZU48668.1"/>
    <property type="molecule type" value="Genomic_DNA"/>
</dbReference>
<sequence length="131" mass="13649">MPDGVQIDTDGVGDVAHGMRGQANGGFAEAAQRGTALHRHGVEFGARITPSSVVTEAKTRYAQALENTEANLRAYRLAAGVLAEAADEIARMFASSDMSSAAAQRKIQDVIAGAVRMANVAIDPTTRGPLL</sequence>
<dbReference type="RefSeq" id="WP_130507878.1">
    <property type="nucleotide sequence ID" value="NZ_SHKY01000001.1"/>
</dbReference>
<gene>
    <name evidence="1" type="ORF">EV385_0386</name>
</gene>
<dbReference type="OrthoDB" id="9964137at2"/>
<name>A0A4Q7ZDE3_9ACTN</name>
<dbReference type="AlphaFoldDB" id="A0A4Q7ZDE3"/>
<evidence type="ECO:0000313" key="1">
    <source>
        <dbReference type="EMBL" id="RZU48668.1"/>
    </source>
</evidence>